<dbReference type="AlphaFoldDB" id="A0A5P2DS96"/>
<reference evidence="1 2" key="1">
    <citation type="submission" date="2018-05" db="EMBL/GenBank/DDBJ databases">
        <title>Streptomyces venezuelae.</title>
        <authorList>
            <person name="Kim W."/>
            <person name="Lee N."/>
            <person name="Cho B.-K."/>
        </authorList>
    </citation>
    <scope>NUCLEOTIDE SEQUENCE [LARGE SCALE GENOMIC DNA]</scope>
    <source>
        <strain evidence="1 2">ATCC 21018</strain>
    </source>
</reference>
<evidence type="ECO:0000313" key="1">
    <source>
        <dbReference type="EMBL" id="QES58065.1"/>
    </source>
</evidence>
<evidence type="ECO:0000313" key="2">
    <source>
        <dbReference type="Proteomes" id="UP000324101"/>
    </source>
</evidence>
<protein>
    <submittedName>
        <fullName evidence="1">Uncharacterized protein</fullName>
    </submittedName>
</protein>
<dbReference type="RefSeq" id="WP_150260975.1">
    <property type="nucleotide sequence ID" value="NZ_CP029189.1"/>
</dbReference>
<gene>
    <name evidence="1" type="ORF">DEJ51_31200</name>
</gene>
<sequence length="1260" mass="134148">MRTDKSRELYEALRALEARAMSARKKSKPPPSRREVARLTGVAGLDRRIGEWLHKDPAKAKVPGTSSSDQLIGVVRVWSCWAGADFDERYWRTLLDEAQPVRTAKPRTDPDGAGSDDPRGVFRSHAAWIGQYVLPARLRDREGELRELEDFCTAPDTDIVPGYAWWQAGPWAGKSALMAELVLRRRPAGVDFVSCFIGDHLGNNDRDSFLQTVNRQLSVLARQGTQPGSGRAEEEFPWLLTEAAEACRGRGRRLVLVVDGIDEDLGSGPDGLSIAALLPTKPPASMRVIVAGRPNPPVPVGVRSDHPLRGAGIVRLLAPSPFASDVSDLARRELHKLLSGGPVGRDVLALVTVSQGGLTAGDLAHLANTIPHEVDVLLRGVTGRSFLPGDGDRNHLPQRVAGGGSRTRVLGHTELHREALAWLGETAAIGYEARLHDWAEEYRAKGWPPETPDYLLYDYPRLLRRAGGVAFATERLASLVLDPRRQRALLGLNSIDAAVSEVEQAARLVERDAPDDLATRAALAVSRDVLTHSARGLPSEIPAGFARLGHWRRATDLALTAPYPEDKAVALAKVARALVGVHDERAAETAREAARWAARAREESAPSNGDESDAEYAVAGAAVALVATGQEREGRNLLNTLRSYAVLENGAFPCTTAAKAAAAARAWHPQLAEELLDQAEVLAEALRADRHAEPAALVTAWSAIAEAAGSPGSVRAAGIHARISDYARAAPAGPESVAVWATAALALVDVHPEEAVELAQQAAGTLRSALRTRADTTGSQGYPELMLTDVAYALVATGAVDEARRLVEAVPEGLATSWFGLDLLAGARAAISGVPRGAGTTRPEALARKALLLAEQRDPGEALRCLNEALEAFVTTRRGGVWEAKLVTLSAALAASGLPADGTRLARSLPTPAEQARALAAVSVALAGAGNLTLAQPLAHEAAGLTRENRNKGDSASRRIAPDWIVGHSKRAAAYALAHAGEGERALELAAELGKPEGSGRRRATVLVAAGLRGPDPVTAAKLVEAERERLMTRAPDQSDVRGRIAALGNLIAAIGDADHACEAGLRQAIDEAWSLQLTAKGQGVDWQDFLVVVVLEGKNQQQDALRALETRERNSRSVPPWELPTAGIALGYAVLGDHDAARRVSARHNVPSDRAEAYAAVAGYLAGAPENAHLTSWNEDTAFTEMLRTLAVSQSPPVVAGAVEQARQFVAEALADGGWHHALPALARLAPEALLQVRNIVFSHLHLEAGGTEPEIHSR</sequence>
<accession>A0A5P2DS96</accession>
<dbReference type="EMBL" id="CP029189">
    <property type="protein sequence ID" value="QES58065.1"/>
    <property type="molecule type" value="Genomic_DNA"/>
</dbReference>
<name>A0A5P2DS96_STRVZ</name>
<dbReference type="OrthoDB" id="3261206at2"/>
<dbReference type="Proteomes" id="UP000324101">
    <property type="component" value="Chromosome"/>
</dbReference>
<organism evidence="1 2">
    <name type="scientific">Streptomyces venezuelae</name>
    <dbReference type="NCBI Taxonomy" id="54571"/>
    <lineage>
        <taxon>Bacteria</taxon>
        <taxon>Bacillati</taxon>
        <taxon>Actinomycetota</taxon>
        <taxon>Actinomycetes</taxon>
        <taxon>Kitasatosporales</taxon>
        <taxon>Streptomycetaceae</taxon>
        <taxon>Streptomyces</taxon>
    </lineage>
</organism>
<proteinExistence type="predicted"/>